<evidence type="ECO:0000313" key="1">
    <source>
        <dbReference type="EMBL" id="EJW03548.1"/>
    </source>
</evidence>
<sequence length="139" mass="16089">MQILQNKKKDMLREILTNKANCLSWLKKELSDFSNVPFILFLEGLQRRFNGENVVLKPLKATLNDVTGEEIKTPKKSFAQRIKEIEEKNKPIKDKITISFNSVIYEIVGEKVYVDGSQIDIENNPLLKNMISLFKNQSM</sequence>
<dbReference type="Proteomes" id="UP000003163">
    <property type="component" value="Unassembled WGS sequence"/>
</dbReference>
<dbReference type="VEuPathDB" id="MicrosporidiaDB:EDEG_02132"/>
<dbReference type="EMBL" id="AFBI03000035">
    <property type="protein sequence ID" value="EJW03548.1"/>
    <property type="molecule type" value="Genomic_DNA"/>
</dbReference>
<dbReference type="HOGENOM" id="CLU_1845068_0_0_1"/>
<accession>J8ZV94</accession>
<keyword evidence="2" id="KW-1185">Reference proteome</keyword>
<gene>
    <name evidence="1" type="ORF">EDEG_02132</name>
</gene>
<comment type="caution">
    <text evidence="1">The sequence shown here is derived from an EMBL/GenBank/DDBJ whole genome shotgun (WGS) entry which is preliminary data.</text>
</comment>
<evidence type="ECO:0000313" key="2">
    <source>
        <dbReference type="Proteomes" id="UP000003163"/>
    </source>
</evidence>
<dbReference type="AlphaFoldDB" id="J8ZV94"/>
<organism evidence="1 2">
    <name type="scientific">Edhazardia aedis (strain USNM 41457)</name>
    <name type="common">Microsporidian parasite</name>
    <dbReference type="NCBI Taxonomy" id="1003232"/>
    <lineage>
        <taxon>Eukaryota</taxon>
        <taxon>Fungi</taxon>
        <taxon>Fungi incertae sedis</taxon>
        <taxon>Microsporidia</taxon>
        <taxon>Edhazardia</taxon>
    </lineage>
</organism>
<protein>
    <submittedName>
        <fullName evidence="1">Uncharacterized protein</fullName>
    </submittedName>
</protein>
<reference evidence="2" key="2">
    <citation type="submission" date="2015-07" db="EMBL/GenBank/DDBJ databases">
        <title>Contrasting host-pathogen interactions and genome evolution in two generalist and specialist microsporidian pathogens of mosquitoes.</title>
        <authorList>
            <consortium name="The Broad Institute Genomics Platform"/>
            <consortium name="The Broad Institute Genome Sequencing Center for Infectious Disease"/>
            <person name="Cuomo C.A."/>
            <person name="Sanscrainte N.D."/>
            <person name="Goldberg J.M."/>
            <person name="Heiman D."/>
            <person name="Young S."/>
            <person name="Zeng Q."/>
            <person name="Becnel J.J."/>
            <person name="Birren B.W."/>
        </authorList>
    </citation>
    <scope>NUCLEOTIDE SEQUENCE [LARGE SCALE GENOMIC DNA]</scope>
    <source>
        <strain evidence="2">USNM 41457</strain>
    </source>
</reference>
<dbReference type="InParanoid" id="J8ZV94"/>
<name>J8ZV94_EDHAE</name>
<reference evidence="1 2" key="1">
    <citation type="submission" date="2011-08" db="EMBL/GenBank/DDBJ databases">
        <authorList>
            <person name="Liu Z.J."/>
            <person name="Shi F.L."/>
            <person name="Lu J.Q."/>
            <person name="Li M."/>
            <person name="Wang Z.L."/>
        </authorList>
    </citation>
    <scope>NUCLEOTIDE SEQUENCE [LARGE SCALE GENOMIC DNA]</scope>
    <source>
        <strain evidence="1 2">USNM 41457</strain>
    </source>
</reference>
<proteinExistence type="predicted"/>